<name>A0ABT6ZM55_9ACTN</name>
<dbReference type="PROSITE" id="PS51257">
    <property type="entry name" value="PROKAR_LIPOPROTEIN"/>
    <property type="match status" value="1"/>
</dbReference>
<sequence>MRAQTIRTAGLCVVLALALAGCAGEDTSASASASNLSAGYQTASDAAGAGGDIDGSGRVHYGYMPDDDELLTIRTEDDQTTGLGKVPVIEPTDPQLLTVYLSGFATSREVFVSIDGSLIGAFPVEDVRAELQVTGSQLESGTHSVEACQYAGNDPTATCTQYKCCQYAVDG</sequence>
<comment type="caution">
    <text evidence="2">The sequence shown here is derived from an EMBL/GenBank/DDBJ whole genome shotgun (WGS) entry which is preliminary data.</text>
</comment>
<dbReference type="Proteomes" id="UP001431693">
    <property type="component" value="Unassembled WGS sequence"/>
</dbReference>
<dbReference type="RefSeq" id="WP_283713302.1">
    <property type="nucleotide sequence ID" value="NZ_JASJEW010000003.1"/>
</dbReference>
<keyword evidence="1" id="KW-0732">Signal</keyword>
<proteinExistence type="predicted"/>
<organism evidence="2 3">
    <name type="scientific">Kribbibacterium absianum</name>
    <dbReference type="NCBI Taxonomy" id="3044210"/>
    <lineage>
        <taxon>Bacteria</taxon>
        <taxon>Bacillati</taxon>
        <taxon>Actinomycetota</taxon>
        <taxon>Coriobacteriia</taxon>
        <taxon>Coriobacteriales</taxon>
        <taxon>Kribbibacteriaceae</taxon>
        <taxon>Kribbibacterium</taxon>
    </lineage>
</organism>
<evidence type="ECO:0000313" key="2">
    <source>
        <dbReference type="EMBL" id="MDJ1130139.1"/>
    </source>
</evidence>
<dbReference type="EMBL" id="JASJEX010000004">
    <property type="protein sequence ID" value="MDJ1130139.1"/>
    <property type="molecule type" value="Genomic_DNA"/>
</dbReference>
<evidence type="ECO:0000256" key="1">
    <source>
        <dbReference type="SAM" id="SignalP"/>
    </source>
</evidence>
<feature type="signal peptide" evidence="1">
    <location>
        <begin position="1"/>
        <end position="23"/>
    </location>
</feature>
<keyword evidence="3" id="KW-1185">Reference proteome</keyword>
<feature type="chain" id="PRO_5046706389" evidence="1">
    <location>
        <begin position="24"/>
        <end position="171"/>
    </location>
</feature>
<protein>
    <submittedName>
        <fullName evidence="2">Uncharacterized protein</fullName>
    </submittedName>
</protein>
<evidence type="ECO:0000313" key="3">
    <source>
        <dbReference type="Proteomes" id="UP001431693"/>
    </source>
</evidence>
<reference evidence="2" key="1">
    <citation type="submission" date="2023-05" db="EMBL/GenBank/DDBJ databases">
        <title>[olsenella] sp. nov., isolated from a pig farm feces dump.</title>
        <authorList>
            <person name="Chang Y.-H."/>
        </authorList>
    </citation>
    <scope>NUCLEOTIDE SEQUENCE</scope>
    <source>
        <strain evidence="2">YH-ols2217</strain>
    </source>
</reference>
<accession>A0ABT6ZM55</accession>
<gene>
    <name evidence="2" type="ORF">QJ043_08640</name>
</gene>